<proteinExistence type="predicted"/>
<dbReference type="STRING" id="3847.A0A0R0FTQ7"/>
<dbReference type="GO" id="GO:0043531">
    <property type="term" value="F:ADP binding"/>
    <property type="evidence" value="ECO:0007669"/>
    <property type="project" value="InterPro"/>
</dbReference>
<keyword evidence="5" id="KW-1185">Reference proteome</keyword>
<dbReference type="Pfam" id="PF23282">
    <property type="entry name" value="WHD_ROQ1"/>
    <property type="match status" value="1"/>
</dbReference>
<dbReference type="EMBL" id="CM000849">
    <property type="protein sequence ID" value="KRH09351.1"/>
    <property type="molecule type" value="Genomic_DNA"/>
</dbReference>
<feature type="domain" description="Disease resistance protein Roq1-like winged-helix" evidence="2">
    <location>
        <begin position="112"/>
        <end position="155"/>
    </location>
</feature>
<dbReference type="PANTHER" id="PTHR11017">
    <property type="entry name" value="LEUCINE-RICH REPEAT-CONTAINING PROTEIN"/>
    <property type="match status" value="1"/>
</dbReference>
<evidence type="ECO:0000256" key="1">
    <source>
        <dbReference type="ARBA" id="ARBA00022737"/>
    </source>
</evidence>
<reference evidence="3 4" key="1">
    <citation type="journal article" date="2010" name="Nature">
        <title>Genome sequence of the palaeopolyploid soybean.</title>
        <authorList>
            <person name="Schmutz J."/>
            <person name="Cannon S.B."/>
            <person name="Schlueter J."/>
            <person name="Ma J."/>
            <person name="Mitros T."/>
            <person name="Nelson W."/>
            <person name="Hyten D.L."/>
            <person name="Song Q."/>
            <person name="Thelen J.J."/>
            <person name="Cheng J."/>
            <person name="Xu D."/>
            <person name="Hellsten U."/>
            <person name="May G.D."/>
            <person name="Yu Y."/>
            <person name="Sakurai T."/>
            <person name="Umezawa T."/>
            <person name="Bhattacharyya M.K."/>
            <person name="Sandhu D."/>
            <person name="Valliyodan B."/>
            <person name="Lindquist E."/>
            <person name="Peto M."/>
            <person name="Grant D."/>
            <person name="Shu S."/>
            <person name="Goodstein D."/>
            <person name="Barry K."/>
            <person name="Futrell-Griggs M."/>
            <person name="Abernathy B."/>
            <person name="Du J."/>
            <person name="Tian Z."/>
            <person name="Zhu L."/>
            <person name="Gill N."/>
            <person name="Joshi T."/>
            <person name="Libault M."/>
            <person name="Sethuraman A."/>
            <person name="Zhang X.-C."/>
            <person name="Shinozaki K."/>
            <person name="Nguyen H.T."/>
            <person name="Wing R.A."/>
            <person name="Cregan P."/>
            <person name="Specht J."/>
            <person name="Grimwood J."/>
            <person name="Rokhsar D."/>
            <person name="Stacey G."/>
            <person name="Shoemaker R.C."/>
            <person name="Jackson S.A."/>
        </authorList>
    </citation>
    <scope>NUCLEOTIDE SEQUENCE</scope>
    <source>
        <strain evidence="4">cv. Williams 82</strain>
        <tissue evidence="3">Callus</tissue>
    </source>
</reference>
<dbReference type="EnsemblPlants" id="KRH09351">
    <property type="protein sequence ID" value="KRH09351"/>
    <property type="gene ID" value="GLYMA_16G211000"/>
</dbReference>
<evidence type="ECO:0000259" key="2">
    <source>
        <dbReference type="Pfam" id="PF23282"/>
    </source>
</evidence>
<sequence length="232" mass="26569">MYNCFEVPDVDTVLILYDIDKKEQLQATAGGLDLFGPDSIIIITTRDEQFVEKQYKVDVLNATEALKLFRRNAVRNKEVDPSCTEIIRRAISYAGGLPLALALETIGSNLLEYGISVLPNKSLDNILMSSEYNDEIVAMHDLIQCMGQEIVRQLSILPEKRNRLWFYQDIICVLEKNKENDEIQAMLLDMPNDEEVQWNGEVFGTLKNLRMLIKKNGSFLRSPKHFPKSLRV</sequence>
<reference evidence="4" key="2">
    <citation type="submission" date="2018-02" db="UniProtKB">
        <authorList>
            <consortium name="EnsemblPlants"/>
        </authorList>
    </citation>
    <scope>IDENTIFICATION</scope>
    <source>
        <strain evidence="4">Williams 82</strain>
    </source>
</reference>
<protein>
    <recommendedName>
        <fullName evidence="2">Disease resistance protein Roq1-like winged-helix domain-containing protein</fullName>
    </recommendedName>
</protein>
<gene>
    <name evidence="3" type="ORF">GLYMA_16G211000</name>
</gene>
<dbReference type="GO" id="GO:0006952">
    <property type="term" value="P:defense response"/>
    <property type="evidence" value="ECO:0007669"/>
    <property type="project" value="InterPro"/>
</dbReference>
<dbReference type="InterPro" id="IPR027417">
    <property type="entry name" value="P-loop_NTPase"/>
</dbReference>
<dbReference type="PANTHER" id="PTHR11017:SF219">
    <property type="entry name" value="ARCHAEAL ATPASE"/>
    <property type="match status" value="1"/>
</dbReference>
<dbReference type="SMR" id="A0A0R0FTQ7"/>
<organism evidence="3">
    <name type="scientific">Glycine max</name>
    <name type="common">Soybean</name>
    <name type="synonym">Glycine hispida</name>
    <dbReference type="NCBI Taxonomy" id="3847"/>
    <lineage>
        <taxon>Eukaryota</taxon>
        <taxon>Viridiplantae</taxon>
        <taxon>Streptophyta</taxon>
        <taxon>Embryophyta</taxon>
        <taxon>Tracheophyta</taxon>
        <taxon>Spermatophyta</taxon>
        <taxon>Magnoliopsida</taxon>
        <taxon>eudicotyledons</taxon>
        <taxon>Gunneridae</taxon>
        <taxon>Pentapetalae</taxon>
        <taxon>rosids</taxon>
        <taxon>fabids</taxon>
        <taxon>Fabales</taxon>
        <taxon>Fabaceae</taxon>
        <taxon>Papilionoideae</taxon>
        <taxon>50 kb inversion clade</taxon>
        <taxon>NPAAA clade</taxon>
        <taxon>indigoferoid/millettioid clade</taxon>
        <taxon>Phaseoleae</taxon>
        <taxon>Glycine</taxon>
        <taxon>Glycine subgen. Soja</taxon>
    </lineage>
</organism>
<dbReference type="InterPro" id="IPR044974">
    <property type="entry name" value="Disease_R_plants"/>
</dbReference>
<dbReference type="AlphaFoldDB" id="A0A0R0FTQ7"/>
<dbReference type="Proteomes" id="UP000008827">
    <property type="component" value="Chromosome 16"/>
</dbReference>
<dbReference type="InParanoid" id="A0A0R0FTQ7"/>
<evidence type="ECO:0000313" key="4">
    <source>
        <dbReference type="EnsemblPlants" id="KRH09351"/>
    </source>
</evidence>
<dbReference type="Gramene" id="KRH09351">
    <property type="protein sequence ID" value="KRH09351"/>
    <property type="gene ID" value="GLYMA_16G211000"/>
</dbReference>
<name>A0A0R0FTQ7_SOYBN</name>
<dbReference type="InterPro" id="IPR058192">
    <property type="entry name" value="WHD_ROQ1-like"/>
</dbReference>
<keyword evidence="1" id="KW-0677">Repeat</keyword>
<reference evidence="3" key="3">
    <citation type="submission" date="2018-07" db="EMBL/GenBank/DDBJ databases">
        <title>WGS assembly of Glycine max.</title>
        <authorList>
            <person name="Schmutz J."/>
            <person name="Cannon S."/>
            <person name="Schlueter J."/>
            <person name="Ma J."/>
            <person name="Mitros T."/>
            <person name="Nelson W."/>
            <person name="Hyten D."/>
            <person name="Song Q."/>
            <person name="Thelen J."/>
            <person name="Cheng J."/>
            <person name="Xu D."/>
            <person name="Hellsten U."/>
            <person name="May G."/>
            <person name="Yu Y."/>
            <person name="Sakurai T."/>
            <person name="Umezawa T."/>
            <person name="Bhattacharyya M."/>
            <person name="Sandhu D."/>
            <person name="Valliyodan B."/>
            <person name="Lindquist E."/>
            <person name="Peto M."/>
            <person name="Grant D."/>
            <person name="Shu S."/>
            <person name="Goodstein D."/>
            <person name="Barry K."/>
            <person name="Futrell-Griggs M."/>
            <person name="Abernathy B."/>
            <person name="Du J."/>
            <person name="Tian Z."/>
            <person name="Zhu L."/>
            <person name="Gill N."/>
            <person name="Joshi T."/>
            <person name="Libault M."/>
            <person name="Sethuraman A."/>
            <person name="Zhang X."/>
            <person name="Shinozaki K."/>
            <person name="Nguyen H."/>
            <person name="Wing R."/>
            <person name="Cregan P."/>
            <person name="Specht J."/>
            <person name="Grimwood J."/>
            <person name="Rokhsar D."/>
            <person name="Stacey G."/>
            <person name="Shoemaker R."/>
            <person name="Jackson S."/>
        </authorList>
    </citation>
    <scope>NUCLEOTIDE SEQUENCE</scope>
    <source>
        <tissue evidence="3">Callus</tissue>
    </source>
</reference>
<accession>A0A0R0FTQ7</accession>
<evidence type="ECO:0000313" key="5">
    <source>
        <dbReference type="Proteomes" id="UP000008827"/>
    </source>
</evidence>
<dbReference type="SUPFAM" id="SSF52540">
    <property type="entry name" value="P-loop containing nucleoside triphosphate hydrolases"/>
    <property type="match status" value="1"/>
</dbReference>
<evidence type="ECO:0000313" key="3">
    <source>
        <dbReference type="EMBL" id="KRH09351.1"/>
    </source>
</evidence>